<dbReference type="Pfam" id="PF18911">
    <property type="entry name" value="PKD_4"/>
    <property type="match status" value="2"/>
</dbReference>
<feature type="domain" description="PKD" evidence="1">
    <location>
        <begin position="343"/>
        <end position="412"/>
    </location>
</feature>
<dbReference type="GO" id="GO:0004553">
    <property type="term" value="F:hydrolase activity, hydrolyzing O-glycosyl compounds"/>
    <property type="evidence" value="ECO:0007669"/>
    <property type="project" value="InterPro"/>
</dbReference>
<dbReference type="PANTHER" id="PTHR36842">
    <property type="entry name" value="PROTEIN TOLB HOMOLOG"/>
    <property type="match status" value="1"/>
</dbReference>
<dbReference type="InterPro" id="IPR013783">
    <property type="entry name" value="Ig-like_fold"/>
</dbReference>
<dbReference type="InterPro" id="IPR022409">
    <property type="entry name" value="PKD/Chitinase_dom"/>
</dbReference>
<dbReference type="InterPro" id="IPR035986">
    <property type="entry name" value="PKD_dom_sf"/>
</dbReference>
<keyword evidence="3" id="KW-1185">Reference proteome</keyword>
<accession>A0A483CSC9</accession>
<dbReference type="AlphaFoldDB" id="A0A483CSC9"/>
<evidence type="ECO:0000313" key="3">
    <source>
        <dbReference type="Proteomes" id="UP000292580"/>
    </source>
</evidence>
<dbReference type="Pfam" id="PF00404">
    <property type="entry name" value="Dockerin_1"/>
    <property type="match status" value="1"/>
</dbReference>
<comment type="caution">
    <text evidence="2">The sequence shown here is derived from an EMBL/GenBank/DDBJ whole genome shotgun (WGS) entry which is preliminary data.</text>
</comment>
<dbReference type="SUPFAM" id="SSF63446">
    <property type="entry name" value="Type I dockerin domain"/>
    <property type="match status" value="1"/>
</dbReference>
<dbReference type="InterPro" id="IPR000601">
    <property type="entry name" value="PKD_dom"/>
</dbReference>
<dbReference type="GO" id="GO:0000272">
    <property type="term" value="P:polysaccharide catabolic process"/>
    <property type="evidence" value="ECO:0007669"/>
    <property type="project" value="InterPro"/>
</dbReference>
<dbReference type="InterPro" id="IPR002105">
    <property type="entry name" value="Dockerin_1_rpt"/>
</dbReference>
<dbReference type="CDD" id="cd14256">
    <property type="entry name" value="Dockerin_I"/>
    <property type="match status" value="1"/>
</dbReference>
<gene>
    <name evidence="2" type="ORF">CUJ86_11260</name>
</gene>
<evidence type="ECO:0000259" key="1">
    <source>
        <dbReference type="PROSITE" id="PS50093"/>
    </source>
</evidence>
<reference evidence="2 3" key="1">
    <citation type="submission" date="2017-11" db="EMBL/GenBank/DDBJ databases">
        <title>Isolation and Characterization of Methanofollis Species from Methane Seep Offshore SW Taiwan.</title>
        <authorList>
            <person name="Teng N.-H."/>
            <person name="Lai M.-C."/>
            <person name="Chen S.-C."/>
        </authorList>
    </citation>
    <scope>NUCLEOTIDE SEQUENCE [LARGE SCALE GENOMIC DNA]</scope>
    <source>
        <strain evidence="2 3">FWC-SCC2</strain>
    </source>
</reference>
<organism evidence="2 3">
    <name type="scientific">Methanofollis fontis</name>
    <dbReference type="NCBI Taxonomy" id="2052832"/>
    <lineage>
        <taxon>Archaea</taxon>
        <taxon>Methanobacteriati</taxon>
        <taxon>Methanobacteriota</taxon>
        <taxon>Stenosarchaea group</taxon>
        <taxon>Methanomicrobia</taxon>
        <taxon>Methanomicrobiales</taxon>
        <taxon>Methanomicrobiaceae</taxon>
        <taxon>Methanofollis</taxon>
    </lineage>
</organism>
<protein>
    <recommendedName>
        <fullName evidence="1">PKD domain-containing protein</fullName>
    </recommendedName>
</protein>
<dbReference type="CDD" id="cd00146">
    <property type="entry name" value="PKD"/>
    <property type="match status" value="2"/>
</dbReference>
<name>A0A483CSC9_9EURY</name>
<feature type="domain" description="PKD" evidence="1">
    <location>
        <begin position="260"/>
        <end position="331"/>
    </location>
</feature>
<dbReference type="PANTHER" id="PTHR36842:SF1">
    <property type="entry name" value="PROTEIN TOLB"/>
    <property type="match status" value="1"/>
</dbReference>
<dbReference type="Gene3D" id="2.60.40.10">
    <property type="entry name" value="Immunoglobulins"/>
    <property type="match status" value="2"/>
</dbReference>
<sequence length="495" mass="53934">MVNAMNRKMPGIHAPRDAVQRLGRHACSVAMLFLLICLLAAPAAAALTTTEVTITKLASDDETVLCRATVDWVWMMENLPVLGDGQTVYYTQGPVFEGAWEDTHPGETYDPWNPDEDVNILYKDHGEFMGTDVAALLDLVGGADPADLVAFRAADGLTKRWPAAYIDTPDPGQGPFGLIWYHGDDLGYVNESFDHGMRLYFFGETTNAAGMHVWGNWDMHESWNETFWYYYNGHYPSASGTSVMYVRNITIHSAISPYAPVAGFSADPLSGDAPLSVQFTDTSMNAPTAWWWKFGDGATSDEQHPVHVYRAEGNYTVTLAVSNAWGNDSLTQEDCIRVDRPPMTVNFSAAPLEGFVPLSVQFTGLTEGSPSSWNWSFGDGATSGEPNPVHPYTVPGTYDVSLSVDGGAGSCVKPEYIRVLPCLPGDANGDGAVNQADTLRVLKEVVGLVAKPEAGTERFHATDVHRNGVIETGDALYIAQCNVGLRDRWFEVVEG</sequence>
<dbReference type="Gene3D" id="1.10.1330.10">
    <property type="entry name" value="Dockerin domain"/>
    <property type="match status" value="1"/>
</dbReference>
<dbReference type="PROSITE" id="PS50093">
    <property type="entry name" value="PKD"/>
    <property type="match status" value="2"/>
</dbReference>
<dbReference type="Proteomes" id="UP000292580">
    <property type="component" value="Unassembled WGS sequence"/>
</dbReference>
<dbReference type="FunFam" id="2.60.40.10:FF:000270">
    <property type="entry name" value="Cell surface protein"/>
    <property type="match status" value="1"/>
</dbReference>
<dbReference type="EMBL" id="PGCL01000008">
    <property type="protein sequence ID" value="TAJ43326.1"/>
    <property type="molecule type" value="Genomic_DNA"/>
</dbReference>
<dbReference type="InterPro" id="IPR036439">
    <property type="entry name" value="Dockerin_dom_sf"/>
</dbReference>
<proteinExistence type="predicted"/>
<evidence type="ECO:0000313" key="2">
    <source>
        <dbReference type="EMBL" id="TAJ43326.1"/>
    </source>
</evidence>
<dbReference type="SUPFAM" id="SSF49299">
    <property type="entry name" value="PKD domain"/>
    <property type="match status" value="2"/>
</dbReference>
<dbReference type="SMART" id="SM00089">
    <property type="entry name" value="PKD"/>
    <property type="match status" value="2"/>
</dbReference>